<dbReference type="Gene3D" id="3.30.1460.30">
    <property type="entry name" value="YgaC/TfoX-N like chaperone"/>
    <property type="match status" value="1"/>
</dbReference>
<dbReference type="PANTHER" id="PTHR36121:SF1">
    <property type="entry name" value="PROTEIN SXY"/>
    <property type="match status" value="1"/>
</dbReference>
<dbReference type="RefSeq" id="WP_136460216.1">
    <property type="nucleotide sequence ID" value="NZ_SRSF01000009.1"/>
</dbReference>
<dbReference type="AlphaFoldDB" id="A0A4V3XKC4"/>
<organism evidence="2 3">
    <name type="scientific">Neolewinella litorea</name>
    <dbReference type="NCBI Taxonomy" id="2562452"/>
    <lineage>
        <taxon>Bacteria</taxon>
        <taxon>Pseudomonadati</taxon>
        <taxon>Bacteroidota</taxon>
        <taxon>Saprospiria</taxon>
        <taxon>Saprospirales</taxon>
        <taxon>Lewinellaceae</taxon>
        <taxon>Neolewinella</taxon>
    </lineage>
</organism>
<dbReference type="InterPro" id="IPR007076">
    <property type="entry name" value="TfoX_N"/>
</dbReference>
<dbReference type="Proteomes" id="UP000308528">
    <property type="component" value="Unassembled WGS sequence"/>
</dbReference>
<sequence length="111" mass="12448">MAVSEDFITYLHEQLADLGEITGKKMFGGYGFFHEGKMFAMVGNGAFRLKVDDTNRREFLDHGMEPFHSGGKKKGMPYWEVPVEVLEDRSRVTAWARKSIAIAHAAPAGKK</sequence>
<proteinExistence type="predicted"/>
<reference evidence="2 3" key="1">
    <citation type="submission" date="2019-04" db="EMBL/GenBank/DDBJ databases">
        <title>Lewinella litorea sp. nov., isolated from a marine sand.</title>
        <authorList>
            <person name="Yoon J.-H."/>
        </authorList>
    </citation>
    <scope>NUCLEOTIDE SEQUENCE [LARGE SCALE GENOMIC DNA]</scope>
    <source>
        <strain evidence="2 3">HSMS-39</strain>
    </source>
</reference>
<gene>
    <name evidence="2" type="ORF">E4021_15120</name>
</gene>
<accession>A0A4V3XKC4</accession>
<keyword evidence="3" id="KW-1185">Reference proteome</keyword>
<comment type="caution">
    <text evidence="2">The sequence shown here is derived from an EMBL/GenBank/DDBJ whole genome shotgun (WGS) entry which is preliminary data.</text>
</comment>
<dbReference type="Pfam" id="PF04993">
    <property type="entry name" value="TfoX_N"/>
    <property type="match status" value="1"/>
</dbReference>
<dbReference type="InterPro" id="IPR047525">
    <property type="entry name" value="TfoX-like"/>
</dbReference>
<name>A0A4V3XKC4_9BACT</name>
<dbReference type="SUPFAM" id="SSF159894">
    <property type="entry name" value="YgaC/TfoX-N like"/>
    <property type="match status" value="1"/>
</dbReference>
<dbReference type="PANTHER" id="PTHR36121">
    <property type="entry name" value="PROTEIN SXY"/>
    <property type="match status" value="1"/>
</dbReference>
<evidence type="ECO:0000259" key="1">
    <source>
        <dbReference type="Pfam" id="PF04993"/>
    </source>
</evidence>
<feature type="domain" description="TfoX N-terminal" evidence="1">
    <location>
        <begin position="13"/>
        <end position="101"/>
    </location>
</feature>
<evidence type="ECO:0000313" key="2">
    <source>
        <dbReference type="EMBL" id="THH36413.1"/>
    </source>
</evidence>
<dbReference type="EMBL" id="SRSF01000009">
    <property type="protein sequence ID" value="THH36413.1"/>
    <property type="molecule type" value="Genomic_DNA"/>
</dbReference>
<dbReference type="OrthoDB" id="9803291at2"/>
<evidence type="ECO:0000313" key="3">
    <source>
        <dbReference type="Proteomes" id="UP000308528"/>
    </source>
</evidence>
<protein>
    <submittedName>
        <fullName evidence="2">TfoX family protein</fullName>
    </submittedName>
</protein>